<reference evidence="7 8" key="1">
    <citation type="journal article" date="2015" name="Sci. Rep.">
        <title>Chromosome-level genome map provides insights into diverse defense mechanisms in the medicinal fungus Ganoderma sinense.</title>
        <authorList>
            <person name="Zhu Y."/>
            <person name="Xu J."/>
            <person name="Sun C."/>
            <person name="Zhou S."/>
            <person name="Xu H."/>
            <person name="Nelson D.R."/>
            <person name="Qian J."/>
            <person name="Song J."/>
            <person name="Luo H."/>
            <person name="Xiang L."/>
            <person name="Li Y."/>
            <person name="Xu Z."/>
            <person name="Ji A."/>
            <person name="Wang L."/>
            <person name="Lu S."/>
            <person name="Hayward A."/>
            <person name="Sun W."/>
            <person name="Li X."/>
            <person name="Schwartz D.C."/>
            <person name="Wang Y."/>
            <person name="Chen S."/>
        </authorList>
    </citation>
    <scope>NUCLEOTIDE SEQUENCE [LARGE SCALE GENOMIC DNA]</scope>
    <source>
        <strain evidence="7 8">ZZ0214-1</strain>
    </source>
</reference>
<evidence type="ECO:0000256" key="3">
    <source>
        <dbReference type="ARBA" id="ARBA00022989"/>
    </source>
</evidence>
<proteinExistence type="predicted"/>
<evidence type="ECO:0000313" key="7">
    <source>
        <dbReference type="EMBL" id="PIL24654.1"/>
    </source>
</evidence>
<keyword evidence="8" id="KW-1185">Reference proteome</keyword>
<evidence type="ECO:0000256" key="4">
    <source>
        <dbReference type="ARBA" id="ARBA00023136"/>
    </source>
</evidence>
<name>A0A2G8RT44_9APHY</name>
<dbReference type="AlphaFoldDB" id="A0A2G8RT44"/>
<keyword evidence="2 6" id="KW-0812">Transmembrane</keyword>
<keyword evidence="3 6" id="KW-1133">Transmembrane helix</keyword>
<accession>A0A2G8RT44</accession>
<feature type="compositionally biased region" description="Polar residues" evidence="5">
    <location>
        <begin position="1"/>
        <end position="14"/>
    </location>
</feature>
<dbReference type="STRING" id="1077348.A0A2G8RT44"/>
<comment type="caution">
    <text evidence="7">The sequence shown here is derived from an EMBL/GenBank/DDBJ whole genome shotgun (WGS) entry which is preliminary data.</text>
</comment>
<evidence type="ECO:0000313" key="8">
    <source>
        <dbReference type="Proteomes" id="UP000230002"/>
    </source>
</evidence>
<dbReference type="EMBL" id="AYKW01000056">
    <property type="protein sequence ID" value="PIL24654.1"/>
    <property type="molecule type" value="Genomic_DNA"/>
</dbReference>
<feature type="transmembrane region" description="Helical" evidence="6">
    <location>
        <begin position="78"/>
        <end position="98"/>
    </location>
</feature>
<comment type="subcellular location">
    <subcellularLocation>
        <location evidence="1">Membrane</location>
        <topology evidence="1">Multi-pass membrane protein</topology>
    </subcellularLocation>
</comment>
<organism evidence="7 8">
    <name type="scientific">Ganoderma sinense ZZ0214-1</name>
    <dbReference type="NCBI Taxonomy" id="1077348"/>
    <lineage>
        <taxon>Eukaryota</taxon>
        <taxon>Fungi</taxon>
        <taxon>Dikarya</taxon>
        <taxon>Basidiomycota</taxon>
        <taxon>Agaricomycotina</taxon>
        <taxon>Agaricomycetes</taxon>
        <taxon>Polyporales</taxon>
        <taxon>Polyporaceae</taxon>
        <taxon>Ganoderma</taxon>
    </lineage>
</organism>
<feature type="region of interest" description="Disordered" evidence="5">
    <location>
        <begin position="1"/>
        <end position="21"/>
    </location>
</feature>
<feature type="transmembrane region" description="Helical" evidence="6">
    <location>
        <begin position="247"/>
        <end position="269"/>
    </location>
</feature>
<dbReference type="PANTHER" id="PTHR34292">
    <property type="entry name" value="OUTER SPORE WALL PROTEIN LDS1"/>
    <property type="match status" value="1"/>
</dbReference>
<gene>
    <name evidence="7" type="ORF">GSI_12538</name>
</gene>
<dbReference type="PANTHER" id="PTHR34292:SF2">
    <property type="entry name" value="OUTER SPORE WALL PROTEIN LDS1"/>
    <property type="match status" value="1"/>
</dbReference>
<feature type="transmembrane region" description="Helical" evidence="6">
    <location>
        <begin position="43"/>
        <end position="66"/>
    </location>
</feature>
<feature type="transmembrane region" description="Helical" evidence="6">
    <location>
        <begin position="110"/>
        <end position="131"/>
    </location>
</feature>
<dbReference type="InterPro" id="IPR052786">
    <property type="entry name" value="Spore_wall_assembly"/>
</dbReference>
<keyword evidence="4 6" id="KW-0472">Membrane</keyword>
<sequence length="299" mass="32716">MADTTPQQPSSGLAQTHKRQVASQPLRVGILERLEHEAREAGLHAWAAFASFAWLWPVRGILYAFYHPHLILSVRYALVQSLVISIVVFAALVFFTFLPQMAVLAVLTGPLAPLFAVVLVGAEAIILIAFFGRALFLEPALTHVFDATLDAQGQKQLLKEGKARAGSSAARDVGSHLVKPLQGFSQEGVLRHALTLPLNFIPMVGTPVFLLYNGQKTGPAWHSRYFALKGLSNAQRSAFVEKRRAEYTAFGMMTLLLNFVPLVGLVFSFTNTIGAAMWAAQLEAEANIIDREADPEPKK</sequence>
<dbReference type="OrthoDB" id="2107885at2759"/>
<dbReference type="InterPro" id="IPR059112">
    <property type="entry name" value="CysZ/EI24"/>
</dbReference>
<evidence type="ECO:0000256" key="1">
    <source>
        <dbReference type="ARBA" id="ARBA00004141"/>
    </source>
</evidence>
<evidence type="ECO:0000256" key="2">
    <source>
        <dbReference type="ARBA" id="ARBA00022692"/>
    </source>
</evidence>
<dbReference type="Proteomes" id="UP000230002">
    <property type="component" value="Unassembled WGS sequence"/>
</dbReference>
<protein>
    <submittedName>
        <fullName evidence="7">Transporter</fullName>
    </submittedName>
</protein>
<evidence type="ECO:0000256" key="6">
    <source>
        <dbReference type="SAM" id="Phobius"/>
    </source>
</evidence>
<evidence type="ECO:0000256" key="5">
    <source>
        <dbReference type="SAM" id="MobiDB-lite"/>
    </source>
</evidence>
<dbReference type="Pfam" id="PF07264">
    <property type="entry name" value="EI24"/>
    <property type="match status" value="1"/>
</dbReference>